<protein>
    <submittedName>
        <fullName evidence="4">Conjugal transfer protein TrbG/VirB9/CagX</fullName>
    </submittedName>
</protein>
<dbReference type="InterPro" id="IPR010258">
    <property type="entry name" value="Conjugal_tfr_TrbG/VirB9/CagX"/>
</dbReference>
<evidence type="ECO:0000313" key="4">
    <source>
        <dbReference type="EMBL" id="EQD76307.1"/>
    </source>
</evidence>
<reference evidence="4" key="1">
    <citation type="submission" date="2013-08" db="EMBL/GenBank/DDBJ databases">
        <authorList>
            <person name="Mendez C."/>
            <person name="Richter M."/>
            <person name="Ferrer M."/>
            <person name="Sanchez J."/>
        </authorList>
    </citation>
    <scope>NUCLEOTIDE SEQUENCE</scope>
</reference>
<gene>
    <name evidence="4" type="ORF">B1B_01769</name>
</gene>
<dbReference type="InterPro" id="IPR038161">
    <property type="entry name" value="VirB9/CagX/TrbG_C_sf"/>
</dbReference>
<dbReference type="EMBL" id="AUZY01001088">
    <property type="protein sequence ID" value="EQD76307.1"/>
    <property type="molecule type" value="Genomic_DNA"/>
</dbReference>
<comment type="caution">
    <text evidence="4">The sequence shown here is derived from an EMBL/GenBank/DDBJ whole genome shotgun (WGS) entry which is preliminary data.</text>
</comment>
<evidence type="ECO:0000256" key="2">
    <source>
        <dbReference type="ARBA" id="ARBA00022729"/>
    </source>
</evidence>
<name>T1C2S1_9ZZZZ</name>
<dbReference type="CDD" id="cd06911">
    <property type="entry name" value="VirB9_CagX_TrbG"/>
    <property type="match status" value="1"/>
</dbReference>
<feature type="region of interest" description="Disordered" evidence="3">
    <location>
        <begin position="125"/>
        <end position="153"/>
    </location>
</feature>
<reference evidence="4" key="2">
    <citation type="journal article" date="2014" name="ISME J.">
        <title>Microbial stratification in low pH oxic and suboxic macroscopic growths along an acid mine drainage.</title>
        <authorList>
            <person name="Mendez-Garcia C."/>
            <person name="Mesa V."/>
            <person name="Sprenger R.R."/>
            <person name="Richter M."/>
            <person name="Diez M.S."/>
            <person name="Solano J."/>
            <person name="Bargiela R."/>
            <person name="Golyshina O.V."/>
            <person name="Manteca A."/>
            <person name="Ramos J.L."/>
            <person name="Gallego J.R."/>
            <person name="Llorente I."/>
            <person name="Martins Dos Santos V.A."/>
            <person name="Jensen O.N."/>
            <person name="Pelaez A.I."/>
            <person name="Sanchez J."/>
            <person name="Ferrer M."/>
        </authorList>
    </citation>
    <scope>NUCLEOTIDE SEQUENCE</scope>
</reference>
<evidence type="ECO:0000256" key="1">
    <source>
        <dbReference type="ARBA" id="ARBA00006135"/>
    </source>
</evidence>
<evidence type="ECO:0000256" key="3">
    <source>
        <dbReference type="SAM" id="MobiDB-lite"/>
    </source>
</evidence>
<dbReference type="InterPro" id="IPR033645">
    <property type="entry name" value="VirB9/CagX/TrbG_C"/>
</dbReference>
<dbReference type="Pfam" id="PF03524">
    <property type="entry name" value="CagX"/>
    <property type="match status" value="1"/>
</dbReference>
<sequence>MDLDHQSDRGLYSIGRQVVFMYAPDRTYTVLARPGAVTDLELAPGEKAEAMAIGDSVRWLVQRTPSDIFIKPVESGLYTSATLVTNYHRYQLLLVSVPPGSPWYQSIRWDGREFVSGSTSLLAFGSRPDPQRPGHPVSDPASSGGPGGPVLRNRAVSTNSHILQLLGQANMNYRIEGDASWKPLRVYSLDGRTYIEFPSYALSEDLPALFVRGTRDAPFSTVNYAVKGRTMLYPHLFAEAKLILGRQEVLIRTGDPRTGDPNHG</sequence>
<organism evidence="4">
    <name type="scientific">mine drainage metagenome</name>
    <dbReference type="NCBI Taxonomy" id="410659"/>
    <lineage>
        <taxon>unclassified sequences</taxon>
        <taxon>metagenomes</taxon>
        <taxon>ecological metagenomes</taxon>
    </lineage>
</organism>
<accession>T1C2S1</accession>
<dbReference type="Gene3D" id="2.60.40.2500">
    <property type="match status" value="1"/>
</dbReference>
<comment type="similarity">
    <text evidence="1">Belongs to the TrbG/VirB9 family.</text>
</comment>
<proteinExistence type="inferred from homology"/>
<keyword evidence="2" id="KW-0732">Signal</keyword>
<dbReference type="AlphaFoldDB" id="T1C2S1"/>